<organism evidence="12 13">
    <name type="scientific">Lactococcus lactis subsp. lactis</name>
    <name type="common">Streptococcus lactis</name>
    <dbReference type="NCBI Taxonomy" id="1360"/>
    <lineage>
        <taxon>Bacteria</taxon>
        <taxon>Bacillati</taxon>
        <taxon>Bacillota</taxon>
        <taxon>Bacilli</taxon>
        <taxon>Lactobacillales</taxon>
        <taxon>Streptococcaceae</taxon>
        <taxon>Lactococcus</taxon>
    </lineage>
</organism>
<dbReference type="Pfam" id="PF00251">
    <property type="entry name" value="Glyco_hydro_32N"/>
    <property type="match status" value="1"/>
</dbReference>
<evidence type="ECO:0000256" key="5">
    <source>
        <dbReference type="ARBA" id="ARBA00022801"/>
    </source>
</evidence>
<dbReference type="NCBIfam" id="TIGR01322">
    <property type="entry name" value="scrB_fam"/>
    <property type="match status" value="1"/>
</dbReference>
<comment type="pathway">
    <text evidence="1 9">Glycan biosynthesis; sucrose metabolism.</text>
</comment>
<dbReference type="GO" id="GO:0005985">
    <property type="term" value="P:sucrose metabolic process"/>
    <property type="evidence" value="ECO:0007669"/>
    <property type="project" value="UniProtKB-UniPathway"/>
</dbReference>
<evidence type="ECO:0000256" key="1">
    <source>
        <dbReference type="ARBA" id="ARBA00004914"/>
    </source>
</evidence>
<dbReference type="InterPro" id="IPR001362">
    <property type="entry name" value="Glyco_hydro_32"/>
</dbReference>
<comment type="function">
    <text evidence="9">Enables the bacterium to metabolize sucrose as a sole carbon source.</text>
</comment>
<keyword evidence="6 8" id="KW-0326">Glycosidase</keyword>
<dbReference type="Gene3D" id="2.115.10.20">
    <property type="entry name" value="Glycosyl hydrolase domain, family 43"/>
    <property type="match status" value="1"/>
</dbReference>
<dbReference type="InterPro" id="IPR023296">
    <property type="entry name" value="Glyco_hydro_beta-prop_sf"/>
</dbReference>
<sequence length="482" mass="56383">MEKKIINVLNQRYRLGYHISAPSGWINDPNGFCYFKGYYHIFYQYYPYDSSWGPMHWGHARSKDLIHWETLPIALKPDAQGVDEGGCFSGSAIVKNDKLYLIYTGHHYYDDGDPEHFWENQNLAVSEDGINFSKYSNNPIISALPEDSTHHFRDPKVWEDDGIYYMVLGNQSKDGKGRAILYKSQNLFDWEYLHEMSHSKKIDTEGFMWECPDFFTLEEKDILLFSPQGVVPKGFQYLNLFQTGYFVGKFNKNTNQFDRGEFQELDFGHDFYATQTMLAPDGRRLLFAWMAMWESQMPEKQDGWAGALTFPRELKIKNKKLLMMPVREIEGLRVRKISQGTLNHEKTILLDEQTKTAEVKLTIRTSENFKFILSNTLDKPIITLTYNKENNIFELERSDRKGDNRFSKLSDEIDIFNFHILLDTSSLETFINDGEVVFTERFYSEEKTKLLLETQDTITSKSFGEYESYELDNNVIDREGGK</sequence>
<accession>A0A0V8EAZ0</accession>
<name>A0A0V8EAZ0_LACLL</name>
<feature type="domain" description="Glycosyl hydrolase family 32 N-terminal" evidence="10">
    <location>
        <begin position="18"/>
        <end position="325"/>
    </location>
</feature>
<evidence type="ECO:0000256" key="3">
    <source>
        <dbReference type="ARBA" id="ARBA00012758"/>
    </source>
</evidence>
<evidence type="ECO:0000259" key="10">
    <source>
        <dbReference type="Pfam" id="PF00251"/>
    </source>
</evidence>
<dbReference type="SMART" id="SM00640">
    <property type="entry name" value="Glyco_32"/>
    <property type="match status" value="1"/>
</dbReference>
<evidence type="ECO:0000313" key="13">
    <source>
        <dbReference type="Proteomes" id="UP000053719"/>
    </source>
</evidence>
<evidence type="ECO:0000256" key="9">
    <source>
        <dbReference type="RuleBase" id="RU365015"/>
    </source>
</evidence>
<dbReference type="Pfam" id="PF08244">
    <property type="entry name" value="Glyco_hydro_32C"/>
    <property type="match status" value="1"/>
</dbReference>
<comment type="catalytic activity">
    <reaction evidence="8">
        <text>Hydrolysis of terminal non-reducing beta-D-fructofuranoside residues in beta-D-fructofuranosides.</text>
        <dbReference type="EC" id="3.2.1.26"/>
    </reaction>
</comment>
<dbReference type="EMBL" id="LKLU01000010">
    <property type="protein sequence ID" value="KSU22999.1"/>
    <property type="molecule type" value="Genomic_DNA"/>
</dbReference>
<keyword evidence="9" id="KW-0963">Cytoplasm</keyword>
<dbReference type="InterPro" id="IPR051214">
    <property type="entry name" value="GH32_Enzymes"/>
</dbReference>
<dbReference type="AlphaFoldDB" id="A0A0V8EAZ0"/>
<keyword evidence="9" id="KW-0119">Carbohydrate metabolism</keyword>
<evidence type="ECO:0000259" key="11">
    <source>
        <dbReference type="Pfam" id="PF08244"/>
    </source>
</evidence>
<dbReference type="PATRIC" id="fig|1360.114.peg.935"/>
<evidence type="ECO:0000256" key="7">
    <source>
        <dbReference type="ARBA" id="ARBA00033367"/>
    </source>
</evidence>
<comment type="caution">
    <text evidence="12">The sequence shown here is derived from an EMBL/GenBank/DDBJ whole genome shotgun (WGS) entry which is preliminary data.</text>
</comment>
<reference evidence="13" key="1">
    <citation type="submission" date="2015-10" db="EMBL/GenBank/DDBJ databases">
        <title>Draft Genome Sequences of 11 Lactococcus lactis subspecies cremoris strains.</title>
        <authorList>
            <person name="Wels M."/>
            <person name="Backus L."/>
            <person name="Boekhorst J."/>
            <person name="Dijkstra A."/>
            <person name="Beerthuizen M."/>
            <person name="Kelly W."/>
            <person name="Siezen R."/>
            <person name="Bachmann H."/>
            <person name="Van Hijum S."/>
        </authorList>
    </citation>
    <scope>NUCLEOTIDE SEQUENCE [LARGE SCALE GENOMIC DNA]</scope>
    <source>
        <strain evidence="13">M20</strain>
    </source>
</reference>
<dbReference type="UniPathway" id="UPA00238"/>
<comment type="similarity">
    <text evidence="2 8">Belongs to the glycosyl hydrolase 32 family.</text>
</comment>
<gene>
    <name evidence="12" type="ORF">M20_0413</name>
</gene>
<evidence type="ECO:0000313" key="12">
    <source>
        <dbReference type="EMBL" id="KSU22999.1"/>
    </source>
</evidence>
<dbReference type="EC" id="3.2.1.26" evidence="3 8"/>
<keyword evidence="5 8" id="KW-0378">Hydrolase</keyword>
<feature type="domain" description="Glycosyl hydrolase family 32 C-terminal" evidence="11">
    <location>
        <begin position="329"/>
        <end position="452"/>
    </location>
</feature>
<dbReference type="SUPFAM" id="SSF75005">
    <property type="entry name" value="Arabinanase/levansucrase/invertase"/>
    <property type="match status" value="1"/>
</dbReference>
<dbReference type="Gene3D" id="2.60.120.560">
    <property type="entry name" value="Exo-inulinase, domain 1"/>
    <property type="match status" value="1"/>
</dbReference>
<dbReference type="PANTHER" id="PTHR43101:SF1">
    <property type="entry name" value="BETA-FRUCTOSIDASE"/>
    <property type="match status" value="1"/>
</dbReference>
<dbReference type="SUPFAM" id="SSF49899">
    <property type="entry name" value="Concanavalin A-like lectins/glucanases"/>
    <property type="match status" value="1"/>
</dbReference>
<proteinExistence type="inferred from homology"/>
<evidence type="ECO:0000256" key="4">
    <source>
        <dbReference type="ARBA" id="ARBA00019623"/>
    </source>
</evidence>
<dbReference type="InterPro" id="IPR006232">
    <property type="entry name" value="Suc6P_hydrolase"/>
</dbReference>
<dbReference type="RefSeq" id="WP_058211376.1">
    <property type="nucleotide sequence ID" value="NZ_LKLU01000010.1"/>
</dbReference>
<dbReference type="GO" id="GO:0004564">
    <property type="term" value="F:beta-fructofuranosidase activity"/>
    <property type="evidence" value="ECO:0007669"/>
    <property type="project" value="UniProtKB-EC"/>
</dbReference>
<dbReference type="InterPro" id="IPR013148">
    <property type="entry name" value="Glyco_hydro_32_N"/>
</dbReference>
<dbReference type="CDD" id="cd08996">
    <property type="entry name" value="GH32_FFase"/>
    <property type="match status" value="1"/>
</dbReference>
<dbReference type="PANTHER" id="PTHR43101">
    <property type="entry name" value="BETA-FRUCTOSIDASE"/>
    <property type="match status" value="1"/>
</dbReference>
<dbReference type="InterPro" id="IPR013320">
    <property type="entry name" value="ConA-like_dom_sf"/>
</dbReference>
<protein>
    <recommendedName>
        <fullName evidence="4 8">Sucrose-6-phosphate hydrolase</fullName>
        <ecNumber evidence="3 8">3.2.1.26</ecNumber>
    </recommendedName>
    <alternativeName>
        <fullName evidence="7 9">Invertase</fullName>
    </alternativeName>
</protein>
<dbReference type="GO" id="GO:0005737">
    <property type="term" value="C:cytoplasm"/>
    <property type="evidence" value="ECO:0007669"/>
    <property type="project" value="UniProtKB-SubCell"/>
</dbReference>
<dbReference type="InterPro" id="IPR013189">
    <property type="entry name" value="Glyco_hydro_32_C"/>
</dbReference>
<evidence type="ECO:0000256" key="2">
    <source>
        <dbReference type="ARBA" id="ARBA00009902"/>
    </source>
</evidence>
<comment type="subcellular location">
    <subcellularLocation>
        <location evidence="9">Cytoplasm</location>
    </subcellularLocation>
</comment>
<evidence type="ECO:0000256" key="6">
    <source>
        <dbReference type="ARBA" id="ARBA00023295"/>
    </source>
</evidence>
<dbReference type="Proteomes" id="UP000053719">
    <property type="component" value="Unassembled WGS sequence"/>
</dbReference>
<evidence type="ECO:0000256" key="8">
    <source>
        <dbReference type="RuleBase" id="RU362110"/>
    </source>
</evidence>